<protein>
    <submittedName>
        <fullName evidence="1">Uncharacterized protein</fullName>
    </submittedName>
</protein>
<accession>A0A6S6SHA2</accession>
<proteinExistence type="predicted"/>
<reference evidence="1" key="1">
    <citation type="submission" date="2020-01" db="EMBL/GenBank/DDBJ databases">
        <authorList>
            <person name="Meier V. D."/>
            <person name="Meier V D."/>
        </authorList>
    </citation>
    <scope>NUCLEOTIDE SEQUENCE</scope>
    <source>
        <strain evidence="1">HLG_WM_MAG_08</strain>
    </source>
</reference>
<name>A0A6S6SHA2_9GAMM</name>
<sequence length="66" mass="7343">MSSEPVSMDWLKTDGLKSVVAQRFAKFCADDFKTNNVSEDSDSDLYKEAVQLILERIESSVAGDKP</sequence>
<evidence type="ECO:0000313" key="1">
    <source>
        <dbReference type="EMBL" id="CAA6802305.1"/>
    </source>
</evidence>
<dbReference type="AlphaFoldDB" id="A0A6S6SHA2"/>
<gene>
    <name evidence="1" type="ORF">HELGO_WM29076</name>
</gene>
<dbReference type="EMBL" id="CACVAV010000038">
    <property type="protein sequence ID" value="CAA6802305.1"/>
    <property type="molecule type" value="Genomic_DNA"/>
</dbReference>
<organism evidence="1">
    <name type="scientific">uncultured Thiotrichaceae bacterium</name>
    <dbReference type="NCBI Taxonomy" id="298394"/>
    <lineage>
        <taxon>Bacteria</taxon>
        <taxon>Pseudomonadati</taxon>
        <taxon>Pseudomonadota</taxon>
        <taxon>Gammaproteobacteria</taxon>
        <taxon>Thiotrichales</taxon>
        <taxon>Thiotrichaceae</taxon>
        <taxon>environmental samples</taxon>
    </lineage>
</organism>